<evidence type="ECO:0000313" key="2">
    <source>
        <dbReference type="Proteomes" id="UP000570823"/>
    </source>
</evidence>
<organism evidence="1 2">
    <name type="scientific">Methanofollis tationis</name>
    <dbReference type="NCBI Taxonomy" id="81417"/>
    <lineage>
        <taxon>Archaea</taxon>
        <taxon>Methanobacteriati</taxon>
        <taxon>Methanobacteriota</taxon>
        <taxon>Stenosarchaea group</taxon>
        <taxon>Methanomicrobia</taxon>
        <taxon>Methanomicrobiales</taxon>
        <taxon>Methanomicrobiaceae</taxon>
        <taxon>Methanofollis</taxon>
    </lineage>
</organism>
<dbReference type="AlphaFoldDB" id="A0A7K4HPC6"/>
<evidence type="ECO:0000313" key="1">
    <source>
        <dbReference type="EMBL" id="NVO66917.1"/>
    </source>
</evidence>
<keyword evidence="2" id="KW-1185">Reference proteome</keyword>
<dbReference type="PANTHER" id="PTHR12994">
    <property type="entry name" value="SECERNIN"/>
    <property type="match status" value="1"/>
</dbReference>
<dbReference type="GO" id="GO:0070004">
    <property type="term" value="F:cysteine-type exopeptidase activity"/>
    <property type="evidence" value="ECO:0007669"/>
    <property type="project" value="InterPro"/>
</dbReference>
<dbReference type="GO" id="GO:0016805">
    <property type="term" value="F:dipeptidase activity"/>
    <property type="evidence" value="ECO:0007669"/>
    <property type="project" value="InterPro"/>
</dbReference>
<dbReference type="Gene3D" id="3.60.60.10">
    <property type="entry name" value="Penicillin V Acylase, Chain A"/>
    <property type="match status" value="1"/>
</dbReference>
<sequence length="623" mass="68424">MDPLFVRSQLCLVTIFFALVLFLLSAPVSACTIFAVTPGASEDAAMYLGHTNDGVGTDWRNIDDISVTSIPAADHPAGAKRPVLFDPDSGSDAAGNKDGDASGWILGSIDQVPHTYGYYTASYGMMNEHQLLSAECTDYARIQLDAEEGRRIFYSSELSNVALERCRTAREAIELTGALIETYGYYGTGETLIFADPEEAWVIEMCCSPSGTGGLWVAERIPDGEVFVAGNEFRIRTVREGDPDMLYAHDLFAIAEDYGLWSPSDGAFDWLEVTSYGEYSHPYYSLMRVWSIQNRLAPSLNLNPYVQDSYTDALPFTVAPDRKVNLTTALSLFRDHYEGTAFDLTGGIAAGPFGNPYRSLGPADAHTDFQNETFIEVRAGANPRPVSAIFCSYSYVAEARSGLPDPVGGVLWFGPAIAYETVYAPIYAGSENLSRSYTSGTRTVYDPDAAYWTFDFVTNWAMLRYDAMIEDIRSKQAELEAESIERVRQTDAEATALIAKGDEAAARRLLTNVTVARGDEIIEEWQDLSRMLIVKYANGLITDPGTGAVDEPGYPGWWYQAAGYQYGPRVYDLENLRATEGLNYTGRSVWVRENASFEEILELISLSLPQSQVCGAAGPSGEV</sequence>
<gene>
    <name evidence="1" type="ORF">HWN36_06260</name>
</gene>
<dbReference type="InterPro" id="IPR005322">
    <property type="entry name" value="Peptidase_C69"/>
</dbReference>
<dbReference type="GO" id="GO:0006508">
    <property type="term" value="P:proteolysis"/>
    <property type="evidence" value="ECO:0007669"/>
    <property type="project" value="InterPro"/>
</dbReference>
<reference evidence="1 2" key="1">
    <citation type="submission" date="2020-06" db="EMBL/GenBank/DDBJ databases">
        <title>Methanofollis fontis sp. nov., a methanogen isolated from marine sediments near a cold seep at Four-Way Closure Ridge offshore southwestern Taiwan.</title>
        <authorList>
            <person name="Chen S.-C."/>
            <person name="Teng N.-H."/>
            <person name="Lin Y.-S."/>
            <person name="Lai M.-C."/>
            <person name="Chen H.-H."/>
            <person name="Wang C.-C."/>
        </authorList>
    </citation>
    <scope>NUCLEOTIDE SEQUENCE [LARGE SCALE GENOMIC DNA]</scope>
    <source>
        <strain evidence="1 2">DSM 2702</strain>
    </source>
</reference>
<dbReference type="OrthoDB" id="31005at2157"/>
<dbReference type="Pfam" id="PF03577">
    <property type="entry name" value="Peptidase_C69"/>
    <property type="match status" value="1"/>
</dbReference>
<dbReference type="PANTHER" id="PTHR12994:SF17">
    <property type="entry name" value="LD30995P"/>
    <property type="match status" value="1"/>
</dbReference>
<protein>
    <submittedName>
        <fullName evidence="1">C69 family dipeptidase</fullName>
    </submittedName>
</protein>
<dbReference type="EMBL" id="JABXWR010000001">
    <property type="protein sequence ID" value="NVO66917.1"/>
    <property type="molecule type" value="Genomic_DNA"/>
</dbReference>
<name>A0A7K4HPC6_9EURY</name>
<accession>A0A7K4HPC6</accession>
<proteinExistence type="predicted"/>
<dbReference type="Proteomes" id="UP000570823">
    <property type="component" value="Unassembled WGS sequence"/>
</dbReference>
<comment type="caution">
    <text evidence="1">The sequence shown here is derived from an EMBL/GenBank/DDBJ whole genome shotgun (WGS) entry which is preliminary data.</text>
</comment>